<evidence type="ECO:0000313" key="2">
    <source>
        <dbReference type="EMBL" id="BCB78954.1"/>
    </source>
</evidence>
<proteinExistence type="predicted"/>
<feature type="compositionally biased region" description="Low complexity" evidence="1">
    <location>
        <begin position="269"/>
        <end position="282"/>
    </location>
</feature>
<dbReference type="Proteomes" id="UP000502508">
    <property type="component" value="Chromosome"/>
</dbReference>
<dbReference type="RefSeq" id="WP_173038746.1">
    <property type="nucleotide sequence ID" value="NZ_AP022870.1"/>
</dbReference>
<sequence>MSDDFLGYRRGPDEPTWIHERTDEWEALHPSLRYPGDTGRDQLPPEEIDDLAPRRPTASGRGSASVPPRSGTGVYPASARPADLPAAKPVSAAEDRGLPVPPPSGGGIRWSPPPAPGRRPAAARGRSQPGDPGPAAPVDPRDGQRGRGGPEQDPRYGPGRHEERRPAGGQRGDERWPGSDGGAPGRGPGEPRTSAGRRRVAAVPVVTAGPRMAGARTPVPCPPAAAAAVAPRFRVEPPPVLAREAAAASHLVRVSAAVRQAPAPKAAVLAGAAAGTNGGRTRPATDDQPPLGPLRRTTAGPTPALAPGHAAG</sequence>
<dbReference type="KEGG" id="pfla:Pflav_053640"/>
<protein>
    <submittedName>
        <fullName evidence="2">Uncharacterized protein</fullName>
    </submittedName>
</protein>
<dbReference type="AlphaFoldDB" id="A0A6F8XYM2"/>
<dbReference type="EMBL" id="AP022870">
    <property type="protein sequence ID" value="BCB78954.1"/>
    <property type="molecule type" value="Genomic_DNA"/>
</dbReference>
<evidence type="ECO:0000313" key="3">
    <source>
        <dbReference type="Proteomes" id="UP000502508"/>
    </source>
</evidence>
<keyword evidence="3" id="KW-1185">Reference proteome</keyword>
<organism evidence="2 3">
    <name type="scientific">Phytohabitans flavus</name>
    <dbReference type="NCBI Taxonomy" id="1076124"/>
    <lineage>
        <taxon>Bacteria</taxon>
        <taxon>Bacillati</taxon>
        <taxon>Actinomycetota</taxon>
        <taxon>Actinomycetes</taxon>
        <taxon>Micromonosporales</taxon>
        <taxon>Micromonosporaceae</taxon>
    </lineage>
</organism>
<name>A0A6F8XYM2_9ACTN</name>
<evidence type="ECO:0000256" key="1">
    <source>
        <dbReference type="SAM" id="MobiDB-lite"/>
    </source>
</evidence>
<feature type="compositionally biased region" description="Basic and acidic residues" evidence="1">
    <location>
        <begin position="139"/>
        <end position="177"/>
    </location>
</feature>
<feature type="region of interest" description="Disordered" evidence="1">
    <location>
        <begin position="27"/>
        <end position="203"/>
    </location>
</feature>
<feature type="region of interest" description="Disordered" evidence="1">
    <location>
        <begin position="269"/>
        <end position="312"/>
    </location>
</feature>
<reference evidence="2 3" key="2">
    <citation type="submission" date="2020-03" db="EMBL/GenBank/DDBJ databases">
        <authorList>
            <person name="Ichikawa N."/>
            <person name="Kimura A."/>
            <person name="Kitahashi Y."/>
            <person name="Uohara A."/>
        </authorList>
    </citation>
    <scope>NUCLEOTIDE SEQUENCE [LARGE SCALE GENOMIC DNA]</scope>
    <source>
        <strain evidence="2 3">NBRC 107702</strain>
    </source>
</reference>
<gene>
    <name evidence="2" type="ORF">Pflav_053640</name>
</gene>
<accession>A0A6F8XYM2</accession>
<feature type="compositionally biased region" description="Gly residues" evidence="1">
    <location>
        <begin position="179"/>
        <end position="188"/>
    </location>
</feature>
<feature type="compositionally biased region" description="Low complexity" evidence="1">
    <location>
        <begin position="118"/>
        <end position="130"/>
    </location>
</feature>
<reference evidence="2 3" key="1">
    <citation type="submission" date="2020-03" db="EMBL/GenBank/DDBJ databases">
        <title>Whole genome shotgun sequence of Phytohabitans flavus NBRC 107702.</title>
        <authorList>
            <person name="Komaki H."/>
            <person name="Tamura T."/>
        </authorList>
    </citation>
    <scope>NUCLEOTIDE SEQUENCE [LARGE SCALE GENOMIC DNA]</scope>
    <source>
        <strain evidence="2 3">NBRC 107702</strain>
    </source>
</reference>